<evidence type="ECO:0000313" key="3">
    <source>
        <dbReference type="Proteomes" id="UP000095679"/>
    </source>
</evidence>
<name>A0A174FD00_9FIRM</name>
<dbReference type="InterPro" id="IPR050678">
    <property type="entry name" value="DNA_Partitioning_ATPase"/>
</dbReference>
<accession>A0A174FD00</accession>
<dbReference type="CDD" id="cd02042">
    <property type="entry name" value="ParAB_family"/>
    <property type="match status" value="1"/>
</dbReference>
<dbReference type="PANTHER" id="PTHR13696:SF99">
    <property type="entry name" value="COBYRINIC ACID AC-DIAMIDE SYNTHASE"/>
    <property type="match status" value="1"/>
</dbReference>
<dbReference type="InterPro" id="IPR027417">
    <property type="entry name" value="P-loop_NTPase"/>
</dbReference>
<dbReference type="SUPFAM" id="SSF52540">
    <property type="entry name" value="P-loop containing nucleoside triphosphate hydrolases"/>
    <property type="match status" value="1"/>
</dbReference>
<dbReference type="Proteomes" id="UP000095679">
    <property type="component" value="Unassembled WGS sequence"/>
</dbReference>
<reference evidence="2 3" key="1">
    <citation type="submission" date="2015-09" db="EMBL/GenBank/DDBJ databases">
        <authorList>
            <consortium name="Pathogen Informatics"/>
        </authorList>
    </citation>
    <scope>NUCLEOTIDE SEQUENCE [LARGE SCALE GENOMIC DNA]</scope>
    <source>
        <strain evidence="2 3">2789STDY5834835</strain>
    </source>
</reference>
<organism evidence="2 3">
    <name type="scientific">Anaerobutyricum hallii</name>
    <dbReference type="NCBI Taxonomy" id="39488"/>
    <lineage>
        <taxon>Bacteria</taxon>
        <taxon>Bacillati</taxon>
        <taxon>Bacillota</taxon>
        <taxon>Clostridia</taxon>
        <taxon>Lachnospirales</taxon>
        <taxon>Lachnospiraceae</taxon>
        <taxon>Anaerobutyricum</taxon>
    </lineage>
</organism>
<feature type="domain" description="AAA" evidence="1">
    <location>
        <begin position="4"/>
        <end position="174"/>
    </location>
</feature>
<dbReference type="EMBL" id="CYZL01000015">
    <property type="protein sequence ID" value="CUO46706.1"/>
    <property type="molecule type" value="Genomic_DNA"/>
</dbReference>
<evidence type="ECO:0000313" key="2">
    <source>
        <dbReference type="EMBL" id="CUO46706.1"/>
    </source>
</evidence>
<protein>
    <submittedName>
        <fullName evidence="2">Sporulation initiation inhibitor protein soj</fullName>
    </submittedName>
</protein>
<dbReference type="PIRSF" id="PIRSF009320">
    <property type="entry name" value="Nuc_binding_HP_1000"/>
    <property type="match status" value="1"/>
</dbReference>
<dbReference type="AlphaFoldDB" id="A0A174FD00"/>
<dbReference type="RefSeq" id="WP_055298866.1">
    <property type="nucleotide sequence ID" value="NZ_BLYK01000078.1"/>
</dbReference>
<gene>
    <name evidence="2" type="primary">soj_4</name>
    <name evidence="2" type="ORF">ERS852450_01847</name>
</gene>
<dbReference type="PANTHER" id="PTHR13696">
    <property type="entry name" value="P-LOOP CONTAINING NUCLEOSIDE TRIPHOSPHATE HYDROLASE"/>
    <property type="match status" value="1"/>
</dbReference>
<dbReference type="Pfam" id="PF13614">
    <property type="entry name" value="AAA_31"/>
    <property type="match status" value="1"/>
</dbReference>
<dbReference type="Gene3D" id="3.40.50.300">
    <property type="entry name" value="P-loop containing nucleotide triphosphate hydrolases"/>
    <property type="match status" value="1"/>
</dbReference>
<sequence>MAIKIGIANRKGGIGKSSTALALAAGLQNRGYKVLMVDTDPQCNTTKVYRAKIDGVATLYDIIFSGYKASDCVQHTNYGDIIASDKSLENSDTQVRPSPTMYKYIKKALKEVDNNYDYILFDTPAHVGILLGNVLMACQRIITPVTCDSFGIEGITDFYETIKEYQEDNEDLSILGLLIIKYKGRQNLTKDIEDNLLPDYAKSMQTKVFKTKIRESVKCQEAQTMRQSIYDYAPTCTTAIDYNKLIDEILDELKED</sequence>
<proteinExistence type="predicted"/>
<evidence type="ECO:0000259" key="1">
    <source>
        <dbReference type="Pfam" id="PF13614"/>
    </source>
</evidence>
<dbReference type="InterPro" id="IPR025669">
    <property type="entry name" value="AAA_dom"/>
</dbReference>